<dbReference type="InterPro" id="IPR011990">
    <property type="entry name" value="TPR-like_helical_dom_sf"/>
</dbReference>
<dbReference type="Gene3D" id="1.10.260.40">
    <property type="entry name" value="lambda repressor-like DNA-binding domains"/>
    <property type="match status" value="1"/>
</dbReference>
<dbReference type="InterPro" id="IPR005158">
    <property type="entry name" value="BTAD"/>
</dbReference>
<dbReference type="SUPFAM" id="SSF46894">
    <property type="entry name" value="C-terminal effector domain of the bipartite response regulators"/>
    <property type="match status" value="1"/>
</dbReference>
<feature type="domain" description="OmpR/PhoB-type" evidence="8">
    <location>
        <begin position="65"/>
        <end position="171"/>
    </location>
</feature>
<comment type="caution">
    <text evidence="9">The sequence shown here is derived from an EMBL/GenBank/DDBJ whole genome shotgun (WGS) entry which is preliminary data.</text>
</comment>
<dbReference type="SUPFAM" id="SSF47413">
    <property type="entry name" value="lambda repressor-like DNA-binding domains"/>
    <property type="match status" value="1"/>
</dbReference>
<gene>
    <name evidence="9" type="ORF">GCM10009827_026180</name>
</gene>
<dbReference type="Gene3D" id="1.25.40.10">
    <property type="entry name" value="Tetratricopeptide repeat domain"/>
    <property type="match status" value="3"/>
</dbReference>
<sequence length="1173" mass="126176">MAALTQRELALLSGVSVATVRDLEQRRTSHPHPGSVRRLCEALRLTGEDAAAFQRAAVRPASPGSPAGEMPDASVRVLILGPLVVRRGGADRRFGADRQRSLLGRLALTPNEAVPRTELIDLLWPSAPPESAVNLIQTYVTRLRHLLGPVAADSAQTSMLRSVPGGYMLRAGADQLDLLHFRELVERARAAEPAAALDLLDEALALWRAEAVCDVAALATHPRAVALTDERIMAVLRHADLADQVGRHERSLAMLRALSDAHPLHEPLWGRMILALAAGGLQATALAAYAQICARLADDLGIDPGPELAEFHRRVLRQHWRSEPRQAIDDWRASPAREQAPAVPPQPSPPPPPPPPSIPPQPPPPPSVLPPSVPPQPPPPPPPATDVTGPAADRVRPFQVPAPVGDFTGRTAQLRLLCELMRNDVAAPVPIPVRICTIAGPGGVGKTSLALQAAHLMRADFPDGHLYADLRGDGADPARPVDVLSQALRGLGVEAASIPTDEAECSALFRTTVSVRRLLIVLDNARDARQVRPLLPGWGGCGVIVTSRRRMVDLEAATAVDLETMPVEDAVDLFAKIAGPSRVLADPAAAATVVRLCGRLPLAIRIAGARLASRPNWTVDTLARRLDDEVRRLDELRAGDLQVAASLRLSYQDLSEPAAQAFRLLALDPINSWSVPAAAALLGRTERDTEDLLDDLVDSSLLQTPSPGRYVLHDLLRLYARNLSAADDGPTAQAGAIDRLYAHYADRVAEAAQRQHPNMVRLPGPDRIADRFADPAAVMAWIEVEMPQIVAIVEHVAKRGPRPLAWMLADQLRGYFFSTRLAAPWFATGQAGLDAARACDDHQAQAAMHQTLGQAAWSIGDFQEALRQYRLGLTLAESVGWSEAVGYLNHNIGLVHLALGEPEAARAAYLDALTVCREHRHQYVEAVTVNDLGMMCWELGQLALAAEYLTDALRLNEHGGNVDGEGVNRLNLGLVLREMGRYAEARIQLERSAEIYEQIGSRYGKGAMLVQLALLESAVGPTDGPVIEMARTALELTRANQDRPSEADVLVSIGALLFEAGSPDEAAACIREGHELATAVAAPYLQCRALIGLVAVHLHEGAIATAMDAAREALRLARRGGYRMLEADALVACARARCGDEASLLRQAEDIYVQGGSQARADRMVKKTGAVIL</sequence>
<dbReference type="InterPro" id="IPR027417">
    <property type="entry name" value="P-loop_NTPase"/>
</dbReference>
<evidence type="ECO:0000259" key="7">
    <source>
        <dbReference type="PROSITE" id="PS50943"/>
    </source>
</evidence>
<evidence type="ECO:0000313" key="10">
    <source>
        <dbReference type="Proteomes" id="UP001501470"/>
    </source>
</evidence>
<dbReference type="SMART" id="SM00028">
    <property type="entry name" value="TPR"/>
    <property type="match status" value="6"/>
</dbReference>
<dbReference type="SUPFAM" id="SSF52540">
    <property type="entry name" value="P-loop containing nucleoside triphosphate hydrolases"/>
    <property type="match status" value="1"/>
</dbReference>
<evidence type="ECO:0000259" key="8">
    <source>
        <dbReference type="PROSITE" id="PS51755"/>
    </source>
</evidence>
<dbReference type="Pfam" id="PF03704">
    <property type="entry name" value="BTAD"/>
    <property type="match status" value="1"/>
</dbReference>
<dbReference type="SUPFAM" id="SSF48452">
    <property type="entry name" value="TPR-like"/>
    <property type="match status" value="3"/>
</dbReference>
<comment type="similarity">
    <text evidence="1">Belongs to the AfsR/DnrI/RedD regulatory family.</text>
</comment>
<name>A0ABN2A4V3_9ACTN</name>
<accession>A0ABN2A4V3</accession>
<feature type="compositionally biased region" description="Pro residues" evidence="6">
    <location>
        <begin position="342"/>
        <end position="384"/>
    </location>
</feature>
<evidence type="ECO:0000256" key="4">
    <source>
        <dbReference type="ARBA" id="ARBA00023163"/>
    </source>
</evidence>
<organism evidence="9 10">
    <name type="scientific">Dactylosporangium maewongense</name>
    <dbReference type="NCBI Taxonomy" id="634393"/>
    <lineage>
        <taxon>Bacteria</taxon>
        <taxon>Bacillati</taxon>
        <taxon>Actinomycetota</taxon>
        <taxon>Actinomycetes</taxon>
        <taxon>Micromonosporales</taxon>
        <taxon>Micromonosporaceae</taxon>
        <taxon>Dactylosporangium</taxon>
    </lineage>
</organism>
<dbReference type="EMBL" id="BAAAQD010000004">
    <property type="protein sequence ID" value="GAA1510746.1"/>
    <property type="molecule type" value="Genomic_DNA"/>
</dbReference>
<dbReference type="InterPro" id="IPR036388">
    <property type="entry name" value="WH-like_DNA-bd_sf"/>
</dbReference>
<dbReference type="Pfam" id="PF13424">
    <property type="entry name" value="TPR_12"/>
    <property type="match status" value="1"/>
</dbReference>
<proteinExistence type="inferred from homology"/>
<dbReference type="CDD" id="cd00093">
    <property type="entry name" value="HTH_XRE"/>
    <property type="match status" value="1"/>
</dbReference>
<dbReference type="InterPro" id="IPR016032">
    <property type="entry name" value="Sig_transdc_resp-reg_C-effctor"/>
</dbReference>
<evidence type="ECO:0000256" key="3">
    <source>
        <dbReference type="ARBA" id="ARBA00023125"/>
    </source>
</evidence>
<evidence type="ECO:0000256" key="6">
    <source>
        <dbReference type="SAM" id="MobiDB-lite"/>
    </source>
</evidence>
<keyword evidence="2" id="KW-0805">Transcription regulation</keyword>
<dbReference type="Gene3D" id="1.10.10.10">
    <property type="entry name" value="Winged helix-like DNA-binding domain superfamily/Winged helix DNA-binding domain"/>
    <property type="match status" value="2"/>
</dbReference>
<dbReference type="InterPro" id="IPR001867">
    <property type="entry name" value="OmpR/PhoB-type_DNA-bd"/>
</dbReference>
<feature type="DNA-binding region" description="OmpR/PhoB-type" evidence="5">
    <location>
        <begin position="65"/>
        <end position="171"/>
    </location>
</feature>
<dbReference type="SMART" id="SM01043">
    <property type="entry name" value="BTAD"/>
    <property type="match status" value="1"/>
</dbReference>
<dbReference type="Pfam" id="PF13374">
    <property type="entry name" value="TPR_10"/>
    <property type="match status" value="1"/>
</dbReference>
<dbReference type="Gene3D" id="3.40.50.300">
    <property type="entry name" value="P-loop containing nucleotide triphosphate hydrolases"/>
    <property type="match status" value="1"/>
</dbReference>
<dbReference type="PROSITE" id="PS51755">
    <property type="entry name" value="OMPR_PHOB"/>
    <property type="match status" value="1"/>
</dbReference>
<feature type="region of interest" description="Disordered" evidence="6">
    <location>
        <begin position="335"/>
        <end position="391"/>
    </location>
</feature>
<dbReference type="InterPro" id="IPR051677">
    <property type="entry name" value="AfsR-DnrI-RedD_regulator"/>
</dbReference>
<protein>
    <submittedName>
        <fullName evidence="9">Uncharacterized protein</fullName>
    </submittedName>
</protein>
<dbReference type="SUPFAM" id="SSF81995">
    <property type="entry name" value="beta-sandwich domain of Sec23/24"/>
    <property type="match status" value="1"/>
</dbReference>
<feature type="domain" description="HTH cro/C1-type" evidence="7">
    <location>
        <begin position="4"/>
        <end position="50"/>
    </location>
</feature>
<keyword evidence="3 5" id="KW-0238">DNA-binding</keyword>
<dbReference type="InterPro" id="IPR019734">
    <property type="entry name" value="TPR_rpt"/>
</dbReference>
<evidence type="ECO:0000256" key="2">
    <source>
        <dbReference type="ARBA" id="ARBA00023015"/>
    </source>
</evidence>
<dbReference type="Proteomes" id="UP001501470">
    <property type="component" value="Unassembled WGS sequence"/>
</dbReference>
<dbReference type="PANTHER" id="PTHR35807">
    <property type="entry name" value="TRANSCRIPTIONAL REGULATOR REDD-RELATED"/>
    <property type="match status" value="1"/>
</dbReference>
<evidence type="ECO:0000256" key="1">
    <source>
        <dbReference type="ARBA" id="ARBA00005820"/>
    </source>
</evidence>
<keyword evidence="10" id="KW-1185">Reference proteome</keyword>
<reference evidence="9 10" key="1">
    <citation type="journal article" date="2019" name="Int. J. Syst. Evol. Microbiol.">
        <title>The Global Catalogue of Microorganisms (GCM) 10K type strain sequencing project: providing services to taxonomists for standard genome sequencing and annotation.</title>
        <authorList>
            <consortium name="The Broad Institute Genomics Platform"/>
            <consortium name="The Broad Institute Genome Sequencing Center for Infectious Disease"/>
            <person name="Wu L."/>
            <person name="Ma J."/>
        </authorList>
    </citation>
    <scope>NUCLEOTIDE SEQUENCE [LARGE SCALE GENOMIC DNA]</scope>
    <source>
        <strain evidence="9 10">JCM 15933</strain>
    </source>
</reference>
<dbReference type="PANTHER" id="PTHR35807:SF1">
    <property type="entry name" value="TRANSCRIPTIONAL REGULATOR REDD"/>
    <property type="match status" value="1"/>
</dbReference>
<evidence type="ECO:0000313" key="9">
    <source>
        <dbReference type="EMBL" id="GAA1510746.1"/>
    </source>
</evidence>
<dbReference type="CDD" id="cd15831">
    <property type="entry name" value="BTAD"/>
    <property type="match status" value="1"/>
</dbReference>
<evidence type="ECO:0000256" key="5">
    <source>
        <dbReference type="PROSITE-ProRule" id="PRU01091"/>
    </source>
</evidence>
<dbReference type="SMART" id="SM00862">
    <property type="entry name" value="Trans_reg_C"/>
    <property type="match status" value="1"/>
</dbReference>
<keyword evidence="4" id="KW-0804">Transcription</keyword>
<dbReference type="PROSITE" id="PS50943">
    <property type="entry name" value="HTH_CROC1"/>
    <property type="match status" value="1"/>
</dbReference>
<dbReference type="PRINTS" id="PR00364">
    <property type="entry name" value="DISEASERSIST"/>
</dbReference>
<dbReference type="Pfam" id="PF13560">
    <property type="entry name" value="HTH_31"/>
    <property type="match status" value="1"/>
</dbReference>
<dbReference type="InterPro" id="IPR001387">
    <property type="entry name" value="Cro/C1-type_HTH"/>
</dbReference>
<dbReference type="InterPro" id="IPR010982">
    <property type="entry name" value="Lambda_DNA-bd_dom_sf"/>
</dbReference>
<dbReference type="Pfam" id="PF00486">
    <property type="entry name" value="Trans_reg_C"/>
    <property type="match status" value="1"/>
</dbReference>